<comment type="caution">
    <text evidence="2">The sequence shown here is derived from an EMBL/GenBank/DDBJ whole genome shotgun (WGS) entry which is preliminary data.</text>
</comment>
<reference evidence="2 3" key="1">
    <citation type="submission" date="2019-06" db="EMBL/GenBank/DDBJ databases">
        <title>Genome of Methylobacterium sp. 17Sr1-39.</title>
        <authorList>
            <person name="Seo T."/>
        </authorList>
    </citation>
    <scope>NUCLEOTIDE SEQUENCE [LARGE SCALE GENOMIC DNA]</scope>
    <source>
        <strain evidence="2 3">17Sr1-39</strain>
    </source>
</reference>
<gene>
    <name evidence="2" type="ORF">FF100_10280</name>
</gene>
<organism evidence="2 3">
    <name type="scientific">Methylobacterium terricola</name>
    <dbReference type="NCBI Taxonomy" id="2583531"/>
    <lineage>
        <taxon>Bacteria</taxon>
        <taxon>Pseudomonadati</taxon>
        <taxon>Pseudomonadota</taxon>
        <taxon>Alphaproteobacteria</taxon>
        <taxon>Hyphomicrobiales</taxon>
        <taxon>Methylobacteriaceae</taxon>
        <taxon>Methylobacterium</taxon>
    </lineage>
</organism>
<keyword evidence="3" id="KW-1185">Reference proteome</keyword>
<evidence type="ECO:0000313" key="3">
    <source>
        <dbReference type="Proteomes" id="UP000305267"/>
    </source>
</evidence>
<protein>
    <submittedName>
        <fullName evidence="2">DUF3016 domain-containing protein</fullName>
    </submittedName>
</protein>
<dbReference type="OrthoDB" id="7375703at2"/>
<dbReference type="Proteomes" id="UP000305267">
    <property type="component" value="Unassembled WGS sequence"/>
</dbReference>
<feature type="chain" id="PRO_5022731004" evidence="1">
    <location>
        <begin position="28"/>
        <end position="175"/>
    </location>
</feature>
<dbReference type="InterPro" id="IPR021557">
    <property type="entry name" value="DUF3016"/>
</dbReference>
<proteinExistence type="predicted"/>
<dbReference type="AlphaFoldDB" id="A0A5C4LL57"/>
<feature type="signal peptide" evidence="1">
    <location>
        <begin position="1"/>
        <end position="27"/>
    </location>
</feature>
<dbReference type="Pfam" id="PF11454">
    <property type="entry name" value="DUF3016"/>
    <property type="match status" value="1"/>
</dbReference>
<name>A0A5C4LL57_9HYPH</name>
<evidence type="ECO:0000313" key="2">
    <source>
        <dbReference type="EMBL" id="TNC14580.1"/>
    </source>
</evidence>
<sequence length="175" mass="18539">MRGGEAVRSVLAACLSLGLAPAAGAQAAPAEAPLTLRFVAPERYTDAESRTGSGPTLRTTIGGLERIFRDLAGRTLRPGQSLTLDVLDIDLAGIDLPGAGPTAPRLVSDATPPRIRLRYALAERGRVVLAAEETVTDINFLLRARPGGSSSLAYERDILADWFAARIARREPPRG</sequence>
<accession>A0A5C4LL57</accession>
<keyword evidence="1" id="KW-0732">Signal</keyword>
<dbReference type="EMBL" id="VDDA01000003">
    <property type="protein sequence ID" value="TNC14580.1"/>
    <property type="molecule type" value="Genomic_DNA"/>
</dbReference>
<evidence type="ECO:0000256" key="1">
    <source>
        <dbReference type="SAM" id="SignalP"/>
    </source>
</evidence>